<organism evidence="2 3">
    <name type="scientific">Modestobacter caceresii</name>
    <dbReference type="NCBI Taxonomy" id="1522368"/>
    <lineage>
        <taxon>Bacteria</taxon>
        <taxon>Bacillati</taxon>
        <taxon>Actinomycetota</taxon>
        <taxon>Actinomycetes</taxon>
        <taxon>Geodermatophilales</taxon>
        <taxon>Geodermatophilaceae</taxon>
        <taxon>Modestobacter</taxon>
    </lineage>
</organism>
<feature type="non-terminal residue" evidence="2">
    <location>
        <position position="314"/>
    </location>
</feature>
<protein>
    <submittedName>
        <fullName evidence="2">Uncharacterized protein</fullName>
    </submittedName>
</protein>
<sequence length="314" mass="34314">MSFLIPLPAGQPSRTLLPPTDPTTGVVTFTARPTRHAWAIGQDLLASLGVNHDLYGSGRRHGEDLEYARAWLTAYDARLVLLRHADNIVSTDTLDNLAHLCAAVGADFVLSCDDTGGGHLADWVSARGGTIADPATLDALLTEHARPPRVVPSDTKGDYPQYLPRAEFYAFRSRVRDVLRPEQFTLVDGLYRDTFTAIADAPPTSAEKASEALTMLIARHRTPGEALTIARAAQAALFTRGLLLKVHIDTLLHGVAAAEHRRMTPAEVRSLRAYRTCWRSAAAVLYDANLSKDQMGLLHGSVTGWVRLPERPVW</sequence>
<gene>
    <name evidence="2" type="ORF">IN07_14970</name>
</gene>
<evidence type="ECO:0000256" key="1">
    <source>
        <dbReference type="SAM" id="MobiDB-lite"/>
    </source>
</evidence>
<dbReference type="RefSeq" id="WP_036336756.1">
    <property type="nucleotide sequence ID" value="NZ_JPMX01000066.1"/>
</dbReference>
<dbReference type="OrthoDB" id="5185156at2"/>
<dbReference type="EMBL" id="JPMX01000066">
    <property type="protein sequence ID" value="KGH45847.1"/>
    <property type="molecule type" value="Genomic_DNA"/>
</dbReference>
<keyword evidence="3" id="KW-1185">Reference proteome</keyword>
<evidence type="ECO:0000313" key="2">
    <source>
        <dbReference type="EMBL" id="KGH45847.1"/>
    </source>
</evidence>
<comment type="caution">
    <text evidence="2">The sequence shown here is derived from an EMBL/GenBank/DDBJ whole genome shotgun (WGS) entry which is preliminary data.</text>
</comment>
<evidence type="ECO:0000313" key="3">
    <source>
        <dbReference type="Proteomes" id="UP000029713"/>
    </source>
</evidence>
<dbReference type="AlphaFoldDB" id="A0A098Y5Y2"/>
<dbReference type="Proteomes" id="UP000029713">
    <property type="component" value="Unassembled WGS sequence"/>
</dbReference>
<accession>A0A098Y5Y2</accession>
<reference evidence="2 3" key="1">
    <citation type="submission" date="2014-07" db="EMBL/GenBank/DDBJ databases">
        <title>Biosystematic studies on Modestobacter strains isolated from extreme hyper-arid desert soil and from historic building.</title>
        <authorList>
            <person name="Bukarasam K."/>
            <person name="Bull A."/>
            <person name="Girard G."/>
            <person name="van Wezel G."/>
            <person name="Goodfellow M."/>
        </authorList>
    </citation>
    <scope>NUCLEOTIDE SEQUENCE [LARGE SCALE GENOMIC DNA]</scope>
    <source>
        <strain evidence="2 3">KNN45-2b</strain>
    </source>
</reference>
<feature type="region of interest" description="Disordered" evidence="1">
    <location>
        <begin position="1"/>
        <end position="21"/>
    </location>
</feature>
<dbReference type="STRING" id="1522368.IN07_14970"/>
<proteinExistence type="predicted"/>
<name>A0A098Y5Y2_9ACTN</name>